<feature type="transmembrane region" description="Helical" evidence="1">
    <location>
        <begin position="7"/>
        <end position="28"/>
    </location>
</feature>
<name>A0AAP4D2C5_9ENTR</name>
<proteinExistence type="predicted"/>
<evidence type="ECO:0000313" key="2">
    <source>
        <dbReference type="EMBL" id="MDK9362252.1"/>
    </source>
</evidence>
<dbReference type="Proteomes" id="UP001223214">
    <property type="component" value="Unassembled WGS sequence"/>
</dbReference>
<keyword evidence="1" id="KW-1133">Transmembrane helix</keyword>
<organism evidence="2 3">
    <name type="scientific">Lelliottia wanjuensis</name>
    <dbReference type="NCBI Taxonomy" id="3050585"/>
    <lineage>
        <taxon>Bacteria</taxon>
        <taxon>Pseudomonadati</taxon>
        <taxon>Pseudomonadota</taxon>
        <taxon>Gammaproteobacteria</taxon>
        <taxon>Enterobacterales</taxon>
        <taxon>Enterobacteriaceae</taxon>
        <taxon>Lelliottia</taxon>
    </lineage>
</organism>
<keyword evidence="1" id="KW-0812">Transmembrane</keyword>
<accession>A0AAP4D2C5</accession>
<keyword evidence="1" id="KW-0472">Membrane</keyword>
<feature type="transmembrane region" description="Helical" evidence="1">
    <location>
        <begin position="34"/>
        <end position="56"/>
    </location>
</feature>
<keyword evidence="3" id="KW-1185">Reference proteome</keyword>
<sequence length="86" mass="10108">MAEMFYAAIRAVMIVFGGDVDASVWWTIGKWIGGIILFIVLLVIAIIAVLIVYRIIRFPFERMKENRRLMEAMHRELVEIRKQKKL</sequence>
<protein>
    <submittedName>
        <fullName evidence="2">Uncharacterized protein</fullName>
    </submittedName>
</protein>
<dbReference type="AlphaFoldDB" id="A0AAP4D2C5"/>
<comment type="caution">
    <text evidence="2">The sequence shown here is derived from an EMBL/GenBank/DDBJ whole genome shotgun (WGS) entry which is preliminary data.</text>
</comment>
<evidence type="ECO:0000313" key="3">
    <source>
        <dbReference type="Proteomes" id="UP001223214"/>
    </source>
</evidence>
<dbReference type="RefSeq" id="WP_285144724.1">
    <property type="nucleotide sequence ID" value="NZ_JASSOL010000042.1"/>
</dbReference>
<gene>
    <name evidence="2" type="ORF">QQF32_03420</name>
</gene>
<reference evidence="2 3" key="1">
    <citation type="submission" date="2023-06" db="EMBL/GenBank/DDBJ databases">
        <title>Identification and characterization of antibiotic-resistant Gram-negative bacteria.</title>
        <authorList>
            <person name="Cho G.-S."/>
            <person name="Lee J."/>
            <person name="Tai E."/>
            <person name="Jeong S."/>
            <person name="Kim I."/>
            <person name="Kim B.-E."/>
            <person name="Jeong M.-I."/>
            <person name="Oh K.-K."/>
            <person name="Franz C.M.A.P."/>
        </authorList>
    </citation>
    <scope>NUCLEOTIDE SEQUENCE [LARGE SCALE GENOMIC DNA]</scope>
    <source>
        <strain evidence="2 3">V106_12</strain>
    </source>
</reference>
<dbReference type="EMBL" id="JASSOM010000005">
    <property type="protein sequence ID" value="MDK9362252.1"/>
    <property type="molecule type" value="Genomic_DNA"/>
</dbReference>
<evidence type="ECO:0000256" key="1">
    <source>
        <dbReference type="SAM" id="Phobius"/>
    </source>
</evidence>